<reference evidence="3" key="1">
    <citation type="journal article" date="2014" name="Nature">
        <title>Elephant shark genome provides unique insights into gnathostome evolution.</title>
        <authorList>
            <consortium name="International Elephant Shark Genome Sequencing Consortium"/>
            <person name="Venkatesh B."/>
            <person name="Lee A.P."/>
            <person name="Ravi V."/>
            <person name="Maurya A.K."/>
            <person name="Lian M.M."/>
            <person name="Swann J.B."/>
            <person name="Ohta Y."/>
            <person name="Flajnik M.F."/>
            <person name="Sutoh Y."/>
            <person name="Kasahara M."/>
            <person name="Hoon S."/>
            <person name="Gangu V."/>
            <person name="Roy S.W."/>
            <person name="Irimia M."/>
            <person name="Korzh V."/>
            <person name="Kondrychyn I."/>
            <person name="Lim Z.W."/>
            <person name="Tay B.H."/>
            <person name="Tohari S."/>
            <person name="Kong K.W."/>
            <person name="Ho S."/>
            <person name="Lorente-Galdos B."/>
            <person name="Quilez J."/>
            <person name="Marques-Bonet T."/>
            <person name="Raney B.J."/>
            <person name="Ingham P.W."/>
            <person name="Tay A."/>
            <person name="Hillier L.W."/>
            <person name="Minx P."/>
            <person name="Boehm T."/>
            <person name="Wilson R.K."/>
            <person name="Brenner S."/>
            <person name="Warren W.C."/>
        </authorList>
    </citation>
    <scope>NUCLEOTIDE SEQUENCE</scope>
    <source>
        <tissue evidence="3">Ovary</tissue>
    </source>
</reference>
<name>V9KPF7_CALMI</name>
<dbReference type="InterPro" id="IPR002059">
    <property type="entry name" value="CSP_DNA-bd"/>
</dbReference>
<dbReference type="PRINTS" id="PR00050">
    <property type="entry name" value="COLDSHOCK"/>
</dbReference>
<dbReference type="FunFam" id="2.40.50.140:FF:000274">
    <property type="entry name" value="Mitochondrial RNA binding protein"/>
    <property type="match status" value="1"/>
</dbReference>
<evidence type="ECO:0000256" key="1">
    <source>
        <dbReference type="SAM" id="MobiDB-lite"/>
    </source>
</evidence>
<protein>
    <submittedName>
        <fullName evidence="3">Y-box-binding protein 2-A</fullName>
    </submittedName>
</protein>
<dbReference type="AlphaFoldDB" id="V9KPF7"/>
<feature type="compositionally biased region" description="Basic and acidic residues" evidence="1">
    <location>
        <begin position="237"/>
        <end position="246"/>
    </location>
</feature>
<dbReference type="PANTHER" id="PTHR11544">
    <property type="entry name" value="COLD SHOCK DOMAIN CONTAINING PROTEINS"/>
    <property type="match status" value="1"/>
</dbReference>
<dbReference type="InterPro" id="IPR050181">
    <property type="entry name" value="Cold_shock_domain"/>
</dbReference>
<feature type="compositionally biased region" description="Pro residues" evidence="1">
    <location>
        <begin position="393"/>
        <end position="409"/>
    </location>
</feature>
<feature type="compositionally biased region" description="Polar residues" evidence="1">
    <location>
        <begin position="276"/>
        <end position="287"/>
    </location>
</feature>
<dbReference type="SMART" id="SM00357">
    <property type="entry name" value="CSP"/>
    <property type="match status" value="1"/>
</dbReference>
<proteinExistence type="evidence at transcript level"/>
<dbReference type="PROSITE" id="PS51857">
    <property type="entry name" value="CSD_2"/>
    <property type="match status" value="1"/>
</dbReference>
<dbReference type="InterPro" id="IPR011129">
    <property type="entry name" value="CSD"/>
</dbReference>
<dbReference type="GO" id="GO:0003676">
    <property type="term" value="F:nucleic acid binding"/>
    <property type="evidence" value="ECO:0007669"/>
    <property type="project" value="InterPro"/>
</dbReference>
<dbReference type="CDD" id="cd04458">
    <property type="entry name" value="CSP_CDS"/>
    <property type="match status" value="1"/>
</dbReference>
<feature type="compositionally biased region" description="Low complexity" evidence="1">
    <location>
        <begin position="304"/>
        <end position="313"/>
    </location>
</feature>
<feature type="compositionally biased region" description="Basic and acidic residues" evidence="1">
    <location>
        <begin position="333"/>
        <end position="344"/>
    </location>
</feature>
<feature type="domain" description="CSD" evidence="2">
    <location>
        <begin position="23"/>
        <end position="95"/>
    </location>
</feature>
<organism evidence="3">
    <name type="scientific">Callorhinchus milii</name>
    <name type="common">Ghost shark</name>
    <dbReference type="NCBI Taxonomy" id="7868"/>
    <lineage>
        <taxon>Eukaryota</taxon>
        <taxon>Metazoa</taxon>
        <taxon>Chordata</taxon>
        <taxon>Craniata</taxon>
        <taxon>Vertebrata</taxon>
        <taxon>Chondrichthyes</taxon>
        <taxon>Holocephali</taxon>
        <taxon>Chimaeriformes</taxon>
        <taxon>Callorhinchidae</taxon>
        <taxon>Callorhinchus</taxon>
    </lineage>
</organism>
<dbReference type="SUPFAM" id="SSF50249">
    <property type="entry name" value="Nucleic acid-binding proteins"/>
    <property type="match status" value="1"/>
</dbReference>
<dbReference type="InterPro" id="IPR012340">
    <property type="entry name" value="NA-bd_OB-fold"/>
</dbReference>
<feature type="compositionally biased region" description="Basic residues" evidence="1">
    <location>
        <begin position="259"/>
        <end position="270"/>
    </location>
</feature>
<sequence>MAQAEHEERKDRVSLEKRVIESKVLGTVKWFNVRNGYGFIRRNDSSNSKDDVFVHQTAVAKNNPRKYLRSVGEGEVVEFDIVEATRGVEAANVTGPGGVAVKGSRFAPNRRRFRYFKRRIQPREATGQETAQVPEAGVDLETDHPDSQTAPTPEQPVPGPQRHPIRRGFGPYLKKRFPKRTRPQDPQEGGETAGPGDGENVTKEGEDEPGEEKTKLPVRQRFNPQYRSRRPFRPRPQPREGGDRGLEGQAEGPALPQRRGVRKPFRRRAPTARLPQASSPDNQTSPPDASPTPEPTIVKALVPQSSASSVQAEEAADLPEGSTAKVSASETPSDGHGDTPREPEGPGFKFPSGSGLDGAKCWEDGSTSPENVETEEHGELEPDLEAADGAVNPLPPIARSPSSGPPPHEVPMATLPTASNDGTPEFTLVPEEISVCLREEPGITTAQYPIGSIPQLPEN</sequence>
<evidence type="ECO:0000259" key="2">
    <source>
        <dbReference type="PROSITE" id="PS51857"/>
    </source>
</evidence>
<feature type="region of interest" description="Disordered" evidence="1">
    <location>
        <begin position="118"/>
        <end position="425"/>
    </location>
</feature>
<evidence type="ECO:0000313" key="3">
    <source>
        <dbReference type="EMBL" id="AFP00170.1"/>
    </source>
</evidence>
<dbReference type="Pfam" id="PF00313">
    <property type="entry name" value="CSD"/>
    <property type="match status" value="1"/>
</dbReference>
<dbReference type="EMBL" id="JW867652">
    <property type="protein sequence ID" value="AFP00170.1"/>
    <property type="molecule type" value="mRNA"/>
</dbReference>
<accession>V9KPF7</accession>
<dbReference type="Gene3D" id="2.40.50.140">
    <property type="entry name" value="Nucleic acid-binding proteins"/>
    <property type="match status" value="1"/>
</dbReference>